<dbReference type="AlphaFoldDB" id="A0A2M7G803"/>
<name>A0A2M7G803_9BACT</name>
<accession>A0A2M7G803</accession>
<comment type="similarity">
    <text evidence="1">Belongs to the bacterial sugar transferase family.</text>
</comment>
<sequence>MNTESLIKPVALVDAKPYLRLKYSLDFCFALLMLLCMAPLLLCVALLIRLESKGPIFYLQTRVGLNETPFQIYKFRTMVAGADKIGPLLTETNDPRITRFGKLLRRTSIDELPQLLNILKGEMSFIGPRPEVPPIVADYTERQRGVFQVRPGLSGWAQVNGRDELDIPTKLNLDLEYIANLSLGMDFKILCLTPLAVLSKRGVN</sequence>
<feature type="transmembrane region" description="Helical" evidence="2">
    <location>
        <begin position="23"/>
        <end position="48"/>
    </location>
</feature>
<organism evidence="4 5">
    <name type="scientific">bacterium (Candidatus Blackallbacteria) CG17_big_fil_post_rev_8_21_14_2_50_48_46</name>
    <dbReference type="NCBI Taxonomy" id="2014261"/>
    <lineage>
        <taxon>Bacteria</taxon>
        <taxon>Candidatus Blackallbacteria</taxon>
    </lineage>
</organism>
<gene>
    <name evidence="4" type="ORF">COW36_05445</name>
</gene>
<dbReference type="PANTHER" id="PTHR30576:SF10">
    <property type="entry name" value="SLL5057 PROTEIN"/>
    <property type="match status" value="1"/>
</dbReference>
<feature type="domain" description="Bacterial sugar transferase" evidence="3">
    <location>
        <begin position="22"/>
        <end position="198"/>
    </location>
</feature>
<evidence type="ECO:0000313" key="5">
    <source>
        <dbReference type="Proteomes" id="UP000231019"/>
    </source>
</evidence>
<evidence type="ECO:0000256" key="2">
    <source>
        <dbReference type="SAM" id="Phobius"/>
    </source>
</evidence>
<dbReference type="GO" id="GO:0016780">
    <property type="term" value="F:phosphotransferase activity, for other substituted phosphate groups"/>
    <property type="evidence" value="ECO:0007669"/>
    <property type="project" value="TreeGrafter"/>
</dbReference>
<reference evidence="4 5" key="1">
    <citation type="submission" date="2017-09" db="EMBL/GenBank/DDBJ databases">
        <title>Depth-based differentiation of microbial function through sediment-hosted aquifers and enrichment of novel symbionts in the deep terrestrial subsurface.</title>
        <authorList>
            <person name="Probst A.J."/>
            <person name="Ladd B."/>
            <person name="Jarett J.K."/>
            <person name="Geller-Mcgrath D.E."/>
            <person name="Sieber C.M."/>
            <person name="Emerson J.B."/>
            <person name="Anantharaman K."/>
            <person name="Thomas B.C."/>
            <person name="Malmstrom R."/>
            <person name="Stieglmeier M."/>
            <person name="Klingl A."/>
            <person name="Woyke T."/>
            <person name="Ryan C.M."/>
            <person name="Banfield J.F."/>
        </authorList>
    </citation>
    <scope>NUCLEOTIDE SEQUENCE [LARGE SCALE GENOMIC DNA]</scope>
    <source>
        <strain evidence="4">CG17_big_fil_post_rev_8_21_14_2_50_48_46</strain>
    </source>
</reference>
<evidence type="ECO:0000259" key="3">
    <source>
        <dbReference type="Pfam" id="PF02397"/>
    </source>
</evidence>
<keyword evidence="2" id="KW-1133">Transmembrane helix</keyword>
<proteinExistence type="inferred from homology"/>
<keyword evidence="4" id="KW-0808">Transferase</keyword>
<keyword evidence="2" id="KW-0472">Membrane</keyword>
<comment type="caution">
    <text evidence="4">The sequence shown here is derived from an EMBL/GenBank/DDBJ whole genome shotgun (WGS) entry which is preliminary data.</text>
</comment>
<keyword evidence="2" id="KW-0812">Transmembrane</keyword>
<dbReference type="EMBL" id="PFFQ01000013">
    <property type="protein sequence ID" value="PIW18212.1"/>
    <property type="molecule type" value="Genomic_DNA"/>
</dbReference>
<evidence type="ECO:0000256" key="1">
    <source>
        <dbReference type="ARBA" id="ARBA00006464"/>
    </source>
</evidence>
<dbReference type="InterPro" id="IPR003362">
    <property type="entry name" value="Bact_transf"/>
</dbReference>
<protein>
    <submittedName>
        <fullName evidence="4">Sugar transferase</fullName>
    </submittedName>
</protein>
<dbReference type="PANTHER" id="PTHR30576">
    <property type="entry name" value="COLANIC BIOSYNTHESIS UDP-GLUCOSE LIPID CARRIER TRANSFERASE"/>
    <property type="match status" value="1"/>
</dbReference>
<dbReference type="Pfam" id="PF02397">
    <property type="entry name" value="Bac_transf"/>
    <property type="match status" value="1"/>
</dbReference>
<dbReference type="Proteomes" id="UP000231019">
    <property type="component" value="Unassembled WGS sequence"/>
</dbReference>
<evidence type="ECO:0000313" key="4">
    <source>
        <dbReference type="EMBL" id="PIW18212.1"/>
    </source>
</evidence>